<dbReference type="RefSeq" id="WP_376850137.1">
    <property type="nucleotide sequence ID" value="NZ_JBHSMF010000006.1"/>
</dbReference>
<accession>A0ABW0NBX3</accession>
<keyword evidence="3" id="KW-1185">Reference proteome</keyword>
<protein>
    <submittedName>
        <fullName evidence="2">Uncharacterized protein</fullName>
    </submittedName>
</protein>
<evidence type="ECO:0000313" key="2">
    <source>
        <dbReference type="EMBL" id="MFC5498074.1"/>
    </source>
</evidence>
<evidence type="ECO:0000256" key="1">
    <source>
        <dbReference type="SAM" id="MobiDB-lite"/>
    </source>
</evidence>
<comment type="caution">
    <text evidence="2">The sequence shown here is derived from an EMBL/GenBank/DDBJ whole genome shotgun (WGS) entry which is preliminary data.</text>
</comment>
<reference evidence="3" key="1">
    <citation type="journal article" date="2019" name="Int. J. Syst. Evol. Microbiol.">
        <title>The Global Catalogue of Microorganisms (GCM) 10K type strain sequencing project: providing services to taxonomists for standard genome sequencing and annotation.</title>
        <authorList>
            <consortium name="The Broad Institute Genomics Platform"/>
            <consortium name="The Broad Institute Genome Sequencing Center for Infectious Disease"/>
            <person name="Wu L."/>
            <person name="Ma J."/>
        </authorList>
    </citation>
    <scope>NUCLEOTIDE SEQUENCE [LARGE SCALE GENOMIC DNA]</scope>
    <source>
        <strain evidence="3">CCUG 57401</strain>
    </source>
</reference>
<feature type="compositionally biased region" description="Low complexity" evidence="1">
    <location>
        <begin position="36"/>
        <end position="55"/>
    </location>
</feature>
<feature type="region of interest" description="Disordered" evidence="1">
    <location>
        <begin position="1"/>
        <end position="55"/>
    </location>
</feature>
<dbReference type="Proteomes" id="UP001596037">
    <property type="component" value="Unassembled WGS sequence"/>
</dbReference>
<feature type="compositionally biased region" description="Basic and acidic residues" evidence="1">
    <location>
        <begin position="13"/>
        <end position="33"/>
    </location>
</feature>
<gene>
    <name evidence="2" type="ORF">ACFPOE_11060</name>
</gene>
<dbReference type="EMBL" id="JBHSMF010000006">
    <property type="protein sequence ID" value="MFC5498074.1"/>
    <property type="molecule type" value="Genomic_DNA"/>
</dbReference>
<evidence type="ECO:0000313" key="3">
    <source>
        <dbReference type="Proteomes" id="UP001596037"/>
    </source>
</evidence>
<sequence>MIPYDIDPSLHAAEPEQRLLDDGFSPPRDHGESPELQAADSAASLEDALAAKSDF</sequence>
<name>A0ABW0NBX3_9BURK</name>
<organism evidence="2 3">
    <name type="scientific">Caenimonas terrae</name>
    <dbReference type="NCBI Taxonomy" id="696074"/>
    <lineage>
        <taxon>Bacteria</taxon>
        <taxon>Pseudomonadati</taxon>
        <taxon>Pseudomonadota</taxon>
        <taxon>Betaproteobacteria</taxon>
        <taxon>Burkholderiales</taxon>
        <taxon>Comamonadaceae</taxon>
        <taxon>Caenimonas</taxon>
    </lineage>
</organism>
<proteinExistence type="predicted"/>